<organism evidence="3">
    <name type="scientific">marine sediment metagenome</name>
    <dbReference type="NCBI Taxonomy" id="412755"/>
    <lineage>
        <taxon>unclassified sequences</taxon>
        <taxon>metagenomes</taxon>
        <taxon>ecological metagenomes</taxon>
    </lineage>
</organism>
<accession>A0A0F9JFA6</accession>
<evidence type="ECO:0000313" key="3">
    <source>
        <dbReference type="EMBL" id="KKM60981.1"/>
    </source>
</evidence>
<sequence>MAQQNEAEPVSTDALDEEPDVRAREEDSPVAAIDSEKEDAASTTSHYEIVSIPADFTLEGLVAKWNKKQLKIPGFQRKFIWTQRQASRLIESFLLGLPVPALFLYADPDTGELQVIDGQQRLMSVFQFFEGTFKNANMASAKMFRLVGLAEDSPYSKLNVTELEEQFPGKHANLNDAVMRAFMIKQLDPEDATSIYHIFERLNTGGSILLGQEIRNCVYHGPLNDLLNELNTDENWRKIIGKPHPDARMRDVEMILRFVALYFCANEYKKPMKDFLSMAMRKKRNLPEAEAQSLKKMFQMTCQQVIDKLGKNPFHRNGGRMNPAVFDAVFTTIAKNDGTLPPDLRARCDRLMNSAEFDVNASFRTTDVDAVRRRLELARTHLLDPQ</sequence>
<dbReference type="PANTHER" id="PTHR39639:SF1">
    <property type="entry name" value="DUF262 DOMAIN-CONTAINING PROTEIN"/>
    <property type="match status" value="1"/>
</dbReference>
<feature type="domain" description="GmrSD restriction endonucleases N-terminal" evidence="2">
    <location>
        <begin position="67"/>
        <end position="218"/>
    </location>
</feature>
<evidence type="ECO:0000259" key="2">
    <source>
        <dbReference type="Pfam" id="PF03235"/>
    </source>
</evidence>
<dbReference type="Pfam" id="PF03235">
    <property type="entry name" value="GmrSD_N"/>
    <property type="match status" value="1"/>
</dbReference>
<dbReference type="PANTHER" id="PTHR39639">
    <property type="entry name" value="CHROMOSOME 16, WHOLE GENOME SHOTGUN SEQUENCE"/>
    <property type="match status" value="1"/>
</dbReference>
<feature type="region of interest" description="Disordered" evidence="1">
    <location>
        <begin position="1"/>
        <end position="39"/>
    </location>
</feature>
<reference evidence="3" key="1">
    <citation type="journal article" date="2015" name="Nature">
        <title>Complex archaea that bridge the gap between prokaryotes and eukaryotes.</title>
        <authorList>
            <person name="Spang A."/>
            <person name="Saw J.H."/>
            <person name="Jorgensen S.L."/>
            <person name="Zaremba-Niedzwiedzka K."/>
            <person name="Martijn J."/>
            <person name="Lind A.E."/>
            <person name="van Eijk R."/>
            <person name="Schleper C."/>
            <person name="Guy L."/>
            <person name="Ettema T.J."/>
        </authorList>
    </citation>
    <scope>NUCLEOTIDE SEQUENCE</scope>
</reference>
<evidence type="ECO:0000256" key="1">
    <source>
        <dbReference type="SAM" id="MobiDB-lite"/>
    </source>
</evidence>
<dbReference type="InterPro" id="IPR004919">
    <property type="entry name" value="GmrSD_N"/>
</dbReference>
<dbReference type="AlphaFoldDB" id="A0A0F9JFA6"/>
<protein>
    <recommendedName>
        <fullName evidence="2">GmrSD restriction endonucleases N-terminal domain-containing protein</fullName>
    </recommendedName>
</protein>
<proteinExistence type="predicted"/>
<gene>
    <name evidence="3" type="ORF">LCGC14_1536310</name>
</gene>
<name>A0A0F9JFA6_9ZZZZ</name>
<dbReference type="EMBL" id="LAZR01011574">
    <property type="protein sequence ID" value="KKM60981.1"/>
    <property type="molecule type" value="Genomic_DNA"/>
</dbReference>
<comment type="caution">
    <text evidence="3">The sequence shown here is derived from an EMBL/GenBank/DDBJ whole genome shotgun (WGS) entry which is preliminary data.</text>
</comment>